<dbReference type="Proteomes" id="UP001432322">
    <property type="component" value="Unassembled WGS sequence"/>
</dbReference>
<dbReference type="EMBL" id="BTSY01000006">
    <property type="protein sequence ID" value="GMT31251.1"/>
    <property type="molecule type" value="Genomic_DNA"/>
</dbReference>
<organism evidence="3 4">
    <name type="scientific">Pristionchus fissidentatus</name>
    <dbReference type="NCBI Taxonomy" id="1538716"/>
    <lineage>
        <taxon>Eukaryota</taxon>
        <taxon>Metazoa</taxon>
        <taxon>Ecdysozoa</taxon>
        <taxon>Nematoda</taxon>
        <taxon>Chromadorea</taxon>
        <taxon>Rhabditida</taxon>
        <taxon>Rhabditina</taxon>
        <taxon>Diplogasteromorpha</taxon>
        <taxon>Diplogasteroidea</taxon>
        <taxon>Neodiplogasteridae</taxon>
        <taxon>Pristionchus</taxon>
    </lineage>
</organism>
<dbReference type="SUPFAM" id="SSF54695">
    <property type="entry name" value="POZ domain"/>
    <property type="match status" value="1"/>
</dbReference>
<dbReference type="SMART" id="SM00225">
    <property type="entry name" value="BTB"/>
    <property type="match status" value="1"/>
</dbReference>
<feature type="region of interest" description="Disordered" evidence="1">
    <location>
        <begin position="1"/>
        <end position="20"/>
    </location>
</feature>
<evidence type="ECO:0000313" key="3">
    <source>
        <dbReference type="EMBL" id="GMT31251.1"/>
    </source>
</evidence>
<reference evidence="3" key="1">
    <citation type="submission" date="2023-10" db="EMBL/GenBank/DDBJ databases">
        <title>Genome assembly of Pristionchus species.</title>
        <authorList>
            <person name="Yoshida K."/>
            <person name="Sommer R.J."/>
        </authorList>
    </citation>
    <scope>NUCLEOTIDE SEQUENCE</scope>
    <source>
        <strain evidence="3">RS5133</strain>
    </source>
</reference>
<keyword evidence="4" id="KW-1185">Reference proteome</keyword>
<dbReference type="InterPro" id="IPR011333">
    <property type="entry name" value="SKP1/BTB/POZ_sf"/>
</dbReference>
<proteinExistence type="predicted"/>
<dbReference type="InterPro" id="IPR000210">
    <property type="entry name" value="BTB/POZ_dom"/>
</dbReference>
<sequence length="431" mass="47841">SRGSTGSRRMQSLMGTAPSAPPFEPHFLDTIHDESFIEGDKFQKLITSKAKVRLPSLTWGRHLFEFDMSVTPPTESEVGQLVMTVICNQHGVDHLFRCAFTAIVQCDLQHVDICETAEESFTADRKHHTFQLPILKMPPSLEGITSATVKITVKMTSWSATFPRLIQSYFTKSDITDCVLVVCGTPLYISRWLLAKHSPYFYNLLFNKNYNDAAKEEYIIDDVTLPNFLNFLRIIDPDPTSCTKMEIESPDKVEDMLKLAERFSCDTVKLVMEKYLMADTGFRVEGLTLPRKLLLADRYRLSAPCTQSIRRLVKPENLRALHSSPEYAELSDGLKAAILDLTGGLPTRPPAVPVQPQQQQPPAACPNCQPGQQANNNNNMQARLASAYMSHMIHALPGGAPLWGRPPGLQPGGSTIPPMQQFAAAQPAAAA</sequence>
<feature type="region of interest" description="Disordered" evidence="1">
    <location>
        <begin position="352"/>
        <end position="377"/>
    </location>
</feature>
<feature type="compositionally biased region" description="Low complexity" evidence="1">
    <location>
        <begin position="354"/>
        <end position="377"/>
    </location>
</feature>
<dbReference type="AlphaFoldDB" id="A0AAV5WK13"/>
<name>A0AAV5WK13_9BILA</name>
<feature type="non-terminal residue" evidence="3">
    <location>
        <position position="431"/>
    </location>
</feature>
<accession>A0AAV5WK13</accession>
<dbReference type="PANTHER" id="PTHR22744">
    <property type="entry name" value="HELIX LOOP HELIX PROTEIN 21-RELATED"/>
    <property type="match status" value="1"/>
</dbReference>
<dbReference type="CDD" id="cd18186">
    <property type="entry name" value="BTB_POZ_ZBTB_KLHL-like"/>
    <property type="match status" value="1"/>
</dbReference>
<evidence type="ECO:0000313" key="4">
    <source>
        <dbReference type="Proteomes" id="UP001432322"/>
    </source>
</evidence>
<dbReference type="Gene3D" id="3.30.710.10">
    <property type="entry name" value="Potassium Channel Kv1.1, Chain A"/>
    <property type="match status" value="1"/>
</dbReference>
<feature type="compositionally biased region" description="Polar residues" evidence="1">
    <location>
        <begin position="1"/>
        <end position="14"/>
    </location>
</feature>
<dbReference type="Pfam" id="PF00651">
    <property type="entry name" value="BTB"/>
    <property type="match status" value="1"/>
</dbReference>
<feature type="non-terminal residue" evidence="3">
    <location>
        <position position="1"/>
    </location>
</feature>
<dbReference type="PANTHER" id="PTHR22744:SF14">
    <property type="entry name" value="BTB DOMAIN-CONTAINING PROTEIN-RELATED"/>
    <property type="match status" value="1"/>
</dbReference>
<feature type="domain" description="BTB" evidence="2">
    <location>
        <begin position="176"/>
        <end position="244"/>
    </location>
</feature>
<comment type="caution">
    <text evidence="3">The sequence shown here is derived from an EMBL/GenBank/DDBJ whole genome shotgun (WGS) entry which is preliminary data.</text>
</comment>
<gene>
    <name evidence="3" type="ORF">PFISCL1PPCAC_22548</name>
</gene>
<dbReference type="PROSITE" id="PS50097">
    <property type="entry name" value="BTB"/>
    <property type="match status" value="1"/>
</dbReference>
<evidence type="ECO:0000256" key="1">
    <source>
        <dbReference type="SAM" id="MobiDB-lite"/>
    </source>
</evidence>
<protein>
    <recommendedName>
        <fullName evidence="2">BTB domain-containing protein</fullName>
    </recommendedName>
</protein>
<evidence type="ECO:0000259" key="2">
    <source>
        <dbReference type="PROSITE" id="PS50097"/>
    </source>
</evidence>